<proteinExistence type="predicted"/>
<gene>
    <name evidence="3" type="ordered locus">TP03_0801</name>
</gene>
<dbReference type="OMA" id="NDEHAFT"/>
<dbReference type="Pfam" id="PF01823">
    <property type="entry name" value="MACPF"/>
    <property type="match status" value="1"/>
</dbReference>
<protein>
    <recommendedName>
        <fullName evidence="2">MACPF domain-containing protein</fullName>
    </recommendedName>
</protein>
<dbReference type="VEuPathDB" id="PiroplasmaDB:TpMuguga_03g00801"/>
<feature type="domain" description="MACPF" evidence="2">
    <location>
        <begin position="10"/>
        <end position="353"/>
    </location>
</feature>
<keyword evidence="1" id="KW-0732">Signal</keyword>
<keyword evidence="4" id="KW-1185">Reference proteome</keyword>
<evidence type="ECO:0000313" key="3">
    <source>
        <dbReference type="EMBL" id="EAN30642.1"/>
    </source>
</evidence>
<dbReference type="STRING" id="5875.Q4MYP0"/>
<accession>Q4MYP0</accession>
<name>Q4MYP0_THEPA</name>
<reference evidence="3 4" key="1">
    <citation type="journal article" date="2005" name="Science">
        <title>Genome sequence of Theileria parva, a bovine pathogen that transforms lymphocytes.</title>
        <authorList>
            <person name="Gardner M.J."/>
            <person name="Bishop R."/>
            <person name="Shah T."/>
            <person name="de Villiers E.P."/>
            <person name="Carlton J.M."/>
            <person name="Hall N."/>
            <person name="Ren Q."/>
            <person name="Paulsen I.T."/>
            <person name="Pain A."/>
            <person name="Berriman M."/>
            <person name="Wilson R.J.M."/>
            <person name="Sato S."/>
            <person name="Ralph S.A."/>
            <person name="Mann D.J."/>
            <person name="Xiong Z."/>
            <person name="Shallom S.J."/>
            <person name="Weidman J."/>
            <person name="Jiang L."/>
            <person name="Lynn J."/>
            <person name="Weaver B."/>
            <person name="Shoaibi A."/>
            <person name="Domingo A.R."/>
            <person name="Wasawo D."/>
            <person name="Crabtree J."/>
            <person name="Wortman J.R."/>
            <person name="Haas B."/>
            <person name="Angiuoli S.V."/>
            <person name="Creasy T.H."/>
            <person name="Lu C."/>
            <person name="Suh B."/>
            <person name="Silva J.C."/>
            <person name="Utterback T.R."/>
            <person name="Feldblyum T.V."/>
            <person name="Pertea M."/>
            <person name="Allen J."/>
            <person name="Nierman W.C."/>
            <person name="Taracha E.L.N."/>
            <person name="Salzberg S.L."/>
            <person name="White O.R."/>
            <person name="Fitzhugh H.A."/>
            <person name="Morzaria S."/>
            <person name="Venter J.C."/>
            <person name="Fraser C.M."/>
            <person name="Nene V."/>
        </authorList>
    </citation>
    <scope>NUCLEOTIDE SEQUENCE [LARGE SCALE GENOMIC DNA]</scope>
    <source>
        <strain evidence="3 4">Muguga</strain>
    </source>
</reference>
<dbReference type="PROSITE" id="PS51412">
    <property type="entry name" value="MACPF_2"/>
    <property type="match status" value="1"/>
</dbReference>
<evidence type="ECO:0000256" key="1">
    <source>
        <dbReference type="SAM" id="SignalP"/>
    </source>
</evidence>
<dbReference type="EMBL" id="AAGK01000006">
    <property type="protein sequence ID" value="EAN30642.1"/>
    <property type="molecule type" value="Genomic_DNA"/>
</dbReference>
<evidence type="ECO:0000313" key="4">
    <source>
        <dbReference type="Proteomes" id="UP000001949"/>
    </source>
</evidence>
<feature type="signal peptide" evidence="1">
    <location>
        <begin position="1"/>
        <end position="21"/>
    </location>
</feature>
<sequence length="353" mass="40351">MIIYVYLFILTAFCAIKIDEGSKNEYLGCGYDILFGNPLSDPDLLVDPGFRDPIISYSIMFKKEKLFKKISYSNITNAWIRPLIECKRSNSRSVVDSMEKYKDIISVDSDIGVSSIDESAKFSLSTNYSEISDLLKNNDNKLYVDKSYCFLLEAALPIHNSLKMTRSFATAMSKLTRDFKKHTKDCNAIKYSINKNNKDCKEIKNWMELFDQFGTHFSYNIKLGGRITFITQEEGSKDERGNEKSVDVGVGGKFEKDNKGVGIEGNVKFVFGNKRGESKNLSFKYTNILGGLPVSDISKESEYVKWIKSVYKYPMPIRTQFAPISKIFKSKALKDSYDEAFRFYLNTSMIIIM</sequence>
<comment type="caution">
    <text evidence="3">The sequence shown here is derived from an EMBL/GenBank/DDBJ whole genome shotgun (WGS) entry which is preliminary data.</text>
</comment>
<dbReference type="SMART" id="SM00457">
    <property type="entry name" value="MACPF"/>
    <property type="match status" value="1"/>
</dbReference>
<dbReference type="InterPro" id="IPR020864">
    <property type="entry name" value="MACPF"/>
</dbReference>
<evidence type="ECO:0000259" key="2">
    <source>
        <dbReference type="PROSITE" id="PS51412"/>
    </source>
</evidence>
<dbReference type="KEGG" id="tpv:TP03_0801"/>
<dbReference type="Proteomes" id="UP000001949">
    <property type="component" value="Unassembled WGS sequence"/>
</dbReference>
<dbReference type="InParanoid" id="Q4MYP0"/>
<dbReference type="AlphaFoldDB" id="Q4MYP0"/>
<organism evidence="3 4">
    <name type="scientific">Theileria parva</name>
    <name type="common">East coast fever infection agent</name>
    <dbReference type="NCBI Taxonomy" id="5875"/>
    <lineage>
        <taxon>Eukaryota</taxon>
        <taxon>Sar</taxon>
        <taxon>Alveolata</taxon>
        <taxon>Apicomplexa</taxon>
        <taxon>Aconoidasida</taxon>
        <taxon>Piroplasmida</taxon>
        <taxon>Theileriidae</taxon>
        <taxon>Theileria</taxon>
    </lineage>
</organism>
<feature type="chain" id="PRO_5004241280" description="MACPF domain-containing protein" evidence="1">
    <location>
        <begin position="22"/>
        <end position="353"/>
    </location>
</feature>
<dbReference type="eggNOG" id="ENOG502S7UT">
    <property type="taxonomic scope" value="Eukaryota"/>
</dbReference>